<dbReference type="InterPro" id="IPR023214">
    <property type="entry name" value="HAD_sf"/>
</dbReference>
<evidence type="ECO:0000313" key="4">
    <source>
        <dbReference type="EMBL" id="MFC5768029.1"/>
    </source>
</evidence>
<dbReference type="InterPro" id="IPR050582">
    <property type="entry name" value="HAD-like_SerB"/>
</dbReference>
<keyword evidence="1" id="KW-0479">Metal-binding</keyword>
<evidence type="ECO:0000256" key="3">
    <source>
        <dbReference type="ARBA" id="ARBA00022842"/>
    </source>
</evidence>
<dbReference type="RefSeq" id="WP_232516383.1">
    <property type="nucleotide sequence ID" value="NZ_JBHSOG010000007.1"/>
</dbReference>
<protein>
    <submittedName>
        <fullName evidence="4">HAD family hydrolase</fullName>
    </submittedName>
</protein>
<dbReference type="InterPro" id="IPR036412">
    <property type="entry name" value="HAD-like_sf"/>
</dbReference>
<gene>
    <name evidence="4" type="ORF">ACFPTN_01450</name>
</gene>
<sequence length="233" mass="25411">MTPERELALFDLDFTLVPFDSGMQWVRFLMAGGMLEAGFDDAYLALCRRYVAGEGDAAAPHRFMLGSLARLRADELPALQRRFAATLADAVPKAAHALVAGHRTAGHVCCIVTATTRAIAAPFAGLFGIEHLIASEAQRDSGGRHTGEISGELCHGVAKVRRVAGWLQSRGEDWYDYPRTTFYSDSSSDLPLLSAVSHPVAIRPDETLRRHAAQQGWPVFDDLQALHAVRARS</sequence>
<organism evidence="4 5">
    <name type="scientific">Thauera sinica</name>
    <dbReference type="NCBI Taxonomy" id="2665146"/>
    <lineage>
        <taxon>Bacteria</taxon>
        <taxon>Pseudomonadati</taxon>
        <taxon>Pseudomonadota</taxon>
        <taxon>Betaproteobacteria</taxon>
        <taxon>Rhodocyclales</taxon>
        <taxon>Zoogloeaceae</taxon>
        <taxon>Thauera</taxon>
    </lineage>
</organism>
<dbReference type="NCBIfam" id="TIGR01490">
    <property type="entry name" value="HAD-SF-IB-hyp1"/>
    <property type="match status" value="1"/>
</dbReference>
<dbReference type="Pfam" id="PF12710">
    <property type="entry name" value="HAD"/>
    <property type="match status" value="1"/>
</dbReference>
<dbReference type="Proteomes" id="UP001595974">
    <property type="component" value="Unassembled WGS sequence"/>
</dbReference>
<accession>A0ABW1ALS6</accession>
<dbReference type="PANTHER" id="PTHR43344:SF13">
    <property type="entry name" value="PHOSPHATASE RV3661-RELATED"/>
    <property type="match status" value="1"/>
</dbReference>
<reference evidence="5" key="1">
    <citation type="journal article" date="2019" name="Int. J. Syst. Evol. Microbiol.">
        <title>The Global Catalogue of Microorganisms (GCM) 10K type strain sequencing project: providing services to taxonomists for standard genome sequencing and annotation.</title>
        <authorList>
            <consortium name="The Broad Institute Genomics Platform"/>
            <consortium name="The Broad Institute Genome Sequencing Center for Infectious Disease"/>
            <person name="Wu L."/>
            <person name="Ma J."/>
        </authorList>
    </citation>
    <scope>NUCLEOTIDE SEQUENCE [LARGE SCALE GENOMIC DNA]</scope>
    <source>
        <strain evidence="5">SHR3</strain>
    </source>
</reference>
<evidence type="ECO:0000256" key="1">
    <source>
        <dbReference type="ARBA" id="ARBA00022723"/>
    </source>
</evidence>
<proteinExistence type="predicted"/>
<evidence type="ECO:0000256" key="2">
    <source>
        <dbReference type="ARBA" id="ARBA00022801"/>
    </source>
</evidence>
<dbReference type="EMBL" id="JBHSOG010000007">
    <property type="protein sequence ID" value="MFC5768029.1"/>
    <property type="molecule type" value="Genomic_DNA"/>
</dbReference>
<name>A0ABW1ALS6_9RHOO</name>
<keyword evidence="5" id="KW-1185">Reference proteome</keyword>
<dbReference type="GO" id="GO:0016787">
    <property type="term" value="F:hydrolase activity"/>
    <property type="evidence" value="ECO:0007669"/>
    <property type="project" value="UniProtKB-KW"/>
</dbReference>
<dbReference type="Gene3D" id="1.20.1440.100">
    <property type="entry name" value="SG protein - dephosphorylation function"/>
    <property type="match status" value="1"/>
</dbReference>
<evidence type="ECO:0000313" key="5">
    <source>
        <dbReference type="Proteomes" id="UP001595974"/>
    </source>
</evidence>
<keyword evidence="2 4" id="KW-0378">Hydrolase</keyword>
<dbReference type="InterPro" id="IPR006385">
    <property type="entry name" value="HAD_hydro_SerB1"/>
</dbReference>
<keyword evidence="3" id="KW-0460">Magnesium</keyword>
<dbReference type="PANTHER" id="PTHR43344">
    <property type="entry name" value="PHOSPHOSERINE PHOSPHATASE"/>
    <property type="match status" value="1"/>
</dbReference>
<dbReference type="NCBIfam" id="TIGR01488">
    <property type="entry name" value="HAD-SF-IB"/>
    <property type="match status" value="1"/>
</dbReference>
<dbReference type="Gene3D" id="3.40.50.1000">
    <property type="entry name" value="HAD superfamily/HAD-like"/>
    <property type="match status" value="1"/>
</dbReference>
<comment type="caution">
    <text evidence="4">The sequence shown here is derived from an EMBL/GenBank/DDBJ whole genome shotgun (WGS) entry which is preliminary data.</text>
</comment>
<dbReference type="SUPFAM" id="SSF56784">
    <property type="entry name" value="HAD-like"/>
    <property type="match status" value="1"/>
</dbReference>